<feature type="region of interest" description="Disordered" evidence="1">
    <location>
        <begin position="1"/>
        <end position="37"/>
    </location>
</feature>
<dbReference type="Proteomes" id="UP000594638">
    <property type="component" value="Unassembled WGS sequence"/>
</dbReference>
<sequence>MATWHATKRKTGDGDDEATCGVASQRSAQLHSGPRKLSSTTTIHVLLQSCMEDPSFSTSPIQLAISPLVPPADESATTTVVQSAVPISFGPSIVTTSALTPSHIAIPSSNAYYEPLAHDMIQ</sequence>
<dbReference type="Gramene" id="OE9A033326T1">
    <property type="protein sequence ID" value="OE9A033326C1"/>
    <property type="gene ID" value="OE9A033326"/>
</dbReference>
<keyword evidence="3" id="KW-1185">Reference proteome</keyword>
<accession>A0A8S0PF82</accession>
<organism evidence="2 3">
    <name type="scientific">Olea europaea subsp. europaea</name>
    <dbReference type="NCBI Taxonomy" id="158383"/>
    <lineage>
        <taxon>Eukaryota</taxon>
        <taxon>Viridiplantae</taxon>
        <taxon>Streptophyta</taxon>
        <taxon>Embryophyta</taxon>
        <taxon>Tracheophyta</taxon>
        <taxon>Spermatophyta</taxon>
        <taxon>Magnoliopsida</taxon>
        <taxon>eudicotyledons</taxon>
        <taxon>Gunneridae</taxon>
        <taxon>Pentapetalae</taxon>
        <taxon>asterids</taxon>
        <taxon>lamiids</taxon>
        <taxon>Lamiales</taxon>
        <taxon>Oleaceae</taxon>
        <taxon>Oleeae</taxon>
        <taxon>Olea</taxon>
    </lineage>
</organism>
<dbReference type="EMBL" id="CACTIH010000018">
    <property type="protein sequence ID" value="CAA2934753.1"/>
    <property type="molecule type" value="Genomic_DNA"/>
</dbReference>
<comment type="caution">
    <text evidence="2">The sequence shown here is derived from an EMBL/GenBank/DDBJ whole genome shotgun (WGS) entry which is preliminary data.</text>
</comment>
<evidence type="ECO:0000313" key="3">
    <source>
        <dbReference type="Proteomes" id="UP000594638"/>
    </source>
</evidence>
<name>A0A8S0PF82_OLEEU</name>
<evidence type="ECO:0000256" key="1">
    <source>
        <dbReference type="SAM" id="MobiDB-lite"/>
    </source>
</evidence>
<reference evidence="2 3" key="1">
    <citation type="submission" date="2019-12" db="EMBL/GenBank/DDBJ databases">
        <authorList>
            <person name="Alioto T."/>
            <person name="Alioto T."/>
            <person name="Gomez Garrido J."/>
        </authorList>
    </citation>
    <scope>NUCLEOTIDE SEQUENCE [LARGE SCALE GENOMIC DNA]</scope>
</reference>
<proteinExistence type="predicted"/>
<dbReference type="AlphaFoldDB" id="A0A8S0PF82"/>
<gene>
    <name evidence="2" type="ORF">OLEA9_A033326</name>
</gene>
<evidence type="ECO:0000313" key="2">
    <source>
        <dbReference type="EMBL" id="CAA2934753.1"/>
    </source>
</evidence>
<protein>
    <submittedName>
        <fullName evidence="2">Uncharacterized protein</fullName>
    </submittedName>
</protein>